<accession>A0A3N4LD89</accession>
<protein>
    <submittedName>
        <fullName evidence="1">Uncharacterized protein</fullName>
    </submittedName>
</protein>
<evidence type="ECO:0000313" key="1">
    <source>
        <dbReference type="EMBL" id="RPB19668.1"/>
    </source>
</evidence>
<dbReference type="AlphaFoldDB" id="A0A3N4LD89"/>
<evidence type="ECO:0000313" key="2">
    <source>
        <dbReference type="Proteomes" id="UP000267821"/>
    </source>
</evidence>
<sequence>IDPILSNFKRKTRRNIWLEHEKEIISVDEKTGGMEEFVVMDRIQVAEEKFVLIIEAKKRRSNNAYCH</sequence>
<keyword evidence="2" id="KW-1185">Reference proteome</keyword>
<reference evidence="1 2" key="1">
    <citation type="journal article" date="2018" name="Nat. Ecol. Evol.">
        <title>Pezizomycetes genomes reveal the molecular basis of ectomycorrhizal truffle lifestyle.</title>
        <authorList>
            <person name="Murat C."/>
            <person name="Payen T."/>
            <person name="Noel B."/>
            <person name="Kuo A."/>
            <person name="Morin E."/>
            <person name="Chen J."/>
            <person name="Kohler A."/>
            <person name="Krizsan K."/>
            <person name="Balestrini R."/>
            <person name="Da Silva C."/>
            <person name="Montanini B."/>
            <person name="Hainaut M."/>
            <person name="Levati E."/>
            <person name="Barry K.W."/>
            <person name="Belfiori B."/>
            <person name="Cichocki N."/>
            <person name="Clum A."/>
            <person name="Dockter R.B."/>
            <person name="Fauchery L."/>
            <person name="Guy J."/>
            <person name="Iotti M."/>
            <person name="Le Tacon F."/>
            <person name="Lindquist E.A."/>
            <person name="Lipzen A."/>
            <person name="Malagnac F."/>
            <person name="Mello A."/>
            <person name="Molinier V."/>
            <person name="Miyauchi S."/>
            <person name="Poulain J."/>
            <person name="Riccioni C."/>
            <person name="Rubini A."/>
            <person name="Sitrit Y."/>
            <person name="Splivallo R."/>
            <person name="Traeger S."/>
            <person name="Wang M."/>
            <person name="Zifcakova L."/>
            <person name="Wipf D."/>
            <person name="Zambonelli A."/>
            <person name="Paolocci F."/>
            <person name="Nowrousian M."/>
            <person name="Ottonello S."/>
            <person name="Baldrian P."/>
            <person name="Spatafora J.W."/>
            <person name="Henrissat B."/>
            <person name="Nagy L.G."/>
            <person name="Aury J.M."/>
            <person name="Wincker P."/>
            <person name="Grigoriev I.V."/>
            <person name="Bonfante P."/>
            <person name="Martin F.M."/>
        </authorList>
    </citation>
    <scope>NUCLEOTIDE SEQUENCE [LARGE SCALE GENOMIC DNA]</scope>
    <source>
        <strain evidence="1 2">ATCC MYA-4762</strain>
    </source>
</reference>
<feature type="non-terminal residue" evidence="1">
    <location>
        <position position="1"/>
    </location>
</feature>
<name>A0A3N4LD89_9PEZI</name>
<organism evidence="1 2">
    <name type="scientific">Terfezia boudieri ATCC MYA-4762</name>
    <dbReference type="NCBI Taxonomy" id="1051890"/>
    <lineage>
        <taxon>Eukaryota</taxon>
        <taxon>Fungi</taxon>
        <taxon>Dikarya</taxon>
        <taxon>Ascomycota</taxon>
        <taxon>Pezizomycotina</taxon>
        <taxon>Pezizomycetes</taxon>
        <taxon>Pezizales</taxon>
        <taxon>Pezizaceae</taxon>
        <taxon>Terfezia</taxon>
    </lineage>
</organism>
<gene>
    <name evidence="1" type="ORF">L211DRAFT_793639</name>
</gene>
<dbReference type="EMBL" id="ML121585">
    <property type="protein sequence ID" value="RPB19668.1"/>
    <property type="molecule type" value="Genomic_DNA"/>
</dbReference>
<dbReference type="InParanoid" id="A0A3N4LD89"/>
<dbReference type="Proteomes" id="UP000267821">
    <property type="component" value="Unassembled WGS sequence"/>
</dbReference>
<proteinExistence type="predicted"/>